<dbReference type="SMART" id="SM00132">
    <property type="entry name" value="LIM"/>
    <property type="match status" value="3"/>
</dbReference>
<dbReference type="InterPro" id="IPR001781">
    <property type="entry name" value="Znf_LIM"/>
</dbReference>
<gene>
    <name evidence="6" type="ORF">M501DRAFT_998591</name>
</gene>
<sequence length="901" mass="100108">MLHRSKSKDRDYKPPGPSFMSPKQVSEYLTNLRSNSVSRPNGSRPLPPSKRNSTSFNIMTSPTLVGDQSCAADTLFSPRSSSALGSRREPASPEKISTLAGERGRPLVQEPQLDVDNLKTPTSQRTASPDMVYQERGQRWMERQETRSLSLALQDMDLEEQKRIHAAAQDEASDLVWKHKNPTTPYKTPTTPYSYREHLRQGSYSRSLSQTRNSARIQQRKRGDHADGSDESMKGTGGESGSSSNQSSRVSSLSSIKVEDAPNPKEQPKERIDSNDAKAQKTETAVPKGPFSNPADKIYEDPESTLVKTTAVPSDAAKISQVPMRRNPFSRAHLARDGFGRSNTAPLPETKRFDRFEIHRNPPTQSRNPNYTSSPKTLQEEGELKKKTEEESIPKKDGIEIRSDDIRSATSMKLKDRSSKLPTPTYVSDSPSRPIVSFESPKAPRELVLQESLADNAASETVQSTGPRAMEKETPKTNSSVPTITIGADKKPSEKSSTAPKPYMRGSGSQRSSVPSITVLEAPVQPFNSPAVPFIKVQDTTSNSPLPTIQVQENRSPRHPIPRISVQEDRGPKPPIPTINVQDDTTTRPPIPVINAQEESTPKSSRRSVPTINVYNDHAPSPLIPTINVEEDSPRKPRITVNSSHAPSKLSTRPLPNPKTTPYRPGPRHAASAPVTHTGHWTPSNRGNAILCNQCALPISGRIVSAASHRFHPECFTCYHCGEGLECVAFYPEPDAKRAERVDRIQRRMNGEDVEGEERDGDKGLRFYCHLDFHEFFSPRCKSCKTPIEGEVVVACGAEWHVGHFFCAQCGDPFDSQTPFVEKDGYAWCVGCHTNRYSTKCKKCRKPVTDMVVKALGAEWHQSCFCCVQCNSEFDDGRFFLKNGEQKDPICFRCEEIRLKA</sequence>
<evidence type="ECO:0000256" key="3">
    <source>
        <dbReference type="PROSITE-ProRule" id="PRU00125"/>
    </source>
</evidence>
<dbReference type="PROSITE" id="PS00478">
    <property type="entry name" value="LIM_DOMAIN_1"/>
    <property type="match status" value="2"/>
</dbReference>
<dbReference type="PANTHER" id="PTHR24216">
    <property type="entry name" value="PAXILLIN-RELATED"/>
    <property type="match status" value="1"/>
</dbReference>
<dbReference type="PANTHER" id="PTHR24216:SF8">
    <property type="entry name" value="PAXILLIN, ISOFORM F"/>
    <property type="match status" value="1"/>
</dbReference>
<evidence type="ECO:0000256" key="1">
    <source>
        <dbReference type="ARBA" id="ARBA00022723"/>
    </source>
</evidence>
<feature type="compositionally biased region" description="Low complexity" evidence="4">
    <location>
        <begin position="241"/>
        <end position="255"/>
    </location>
</feature>
<dbReference type="EMBL" id="MU006090">
    <property type="protein sequence ID" value="KAF2842315.1"/>
    <property type="molecule type" value="Genomic_DNA"/>
</dbReference>
<feature type="region of interest" description="Disordered" evidence="4">
    <location>
        <begin position="538"/>
        <end position="589"/>
    </location>
</feature>
<dbReference type="Gene3D" id="2.10.110.10">
    <property type="entry name" value="Cysteine Rich Protein"/>
    <property type="match status" value="3"/>
</dbReference>
<evidence type="ECO:0000256" key="2">
    <source>
        <dbReference type="ARBA" id="ARBA00022833"/>
    </source>
</evidence>
<keyword evidence="2 3" id="KW-0862">Zinc</keyword>
<evidence type="ECO:0000259" key="5">
    <source>
        <dbReference type="PROSITE" id="PS50023"/>
    </source>
</evidence>
<comment type="caution">
    <text evidence="6">The sequence shown here is derived from an EMBL/GenBank/DDBJ whole genome shotgun (WGS) entry which is preliminary data.</text>
</comment>
<feature type="domain" description="LIM zinc-binding" evidence="5">
    <location>
        <begin position="690"/>
        <end position="750"/>
    </location>
</feature>
<feature type="compositionally biased region" description="Polar residues" evidence="4">
    <location>
        <begin position="202"/>
        <end position="217"/>
    </location>
</feature>
<dbReference type="SUPFAM" id="SSF57716">
    <property type="entry name" value="Glucocorticoid receptor-like (DNA-binding domain)"/>
    <property type="match status" value="3"/>
</dbReference>
<feature type="region of interest" description="Disordered" evidence="4">
    <location>
        <begin position="1"/>
        <end position="62"/>
    </location>
</feature>
<organism evidence="6 7">
    <name type="scientific">Patellaria atrata CBS 101060</name>
    <dbReference type="NCBI Taxonomy" id="1346257"/>
    <lineage>
        <taxon>Eukaryota</taxon>
        <taxon>Fungi</taxon>
        <taxon>Dikarya</taxon>
        <taxon>Ascomycota</taxon>
        <taxon>Pezizomycotina</taxon>
        <taxon>Dothideomycetes</taxon>
        <taxon>Dothideomycetes incertae sedis</taxon>
        <taxon>Patellariales</taxon>
        <taxon>Patellariaceae</taxon>
        <taxon>Patellaria</taxon>
    </lineage>
</organism>
<feature type="compositionally biased region" description="Basic and acidic residues" evidence="4">
    <location>
        <begin position="378"/>
        <end position="419"/>
    </location>
</feature>
<dbReference type="Proteomes" id="UP000799429">
    <property type="component" value="Unassembled WGS sequence"/>
</dbReference>
<feature type="compositionally biased region" description="Polar residues" evidence="4">
    <location>
        <begin position="538"/>
        <end position="554"/>
    </location>
</feature>
<accession>A0A9P4SIB2</accession>
<protein>
    <recommendedName>
        <fullName evidence="5">LIM zinc-binding domain-containing protein</fullName>
    </recommendedName>
</protein>
<feature type="compositionally biased region" description="Polar residues" evidence="4">
    <location>
        <begin position="507"/>
        <end position="516"/>
    </location>
</feature>
<feature type="compositionally biased region" description="Basic and acidic residues" evidence="4">
    <location>
        <begin position="224"/>
        <end position="233"/>
    </location>
</feature>
<evidence type="ECO:0000256" key="4">
    <source>
        <dbReference type="SAM" id="MobiDB-lite"/>
    </source>
</evidence>
<dbReference type="AlphaFoldDB" id="A0A9P4SIB2"/>
<dbReference type="PROSITE" id="PS50023">
    <property type="entry name" value="LIM_DOMAIN_2"/>
    <property type="match status" value="3"/>
</dbReference>
<feature type="domain" description="LIM zinc-binding" evidence="5">
    <location>
        <begin position="779"/>
        <end position="839"/>
    </location>
</feature>
<dbReference type="OrthoDB" id="15567at2759"/>
<name>A0A9P4SIB2_9PEZI</name>
<feature type="region of interest" description="Disordered" evidence="4">
    <location>
        <begin position="623"/>
        <end position="682"/>
    </location>
</feature>
<reference evidence="6" key="1">
    <citation type="journal article" date="2020" name="Stud. Mycol.">
        <title>101 Dothideomycetes genomes: a test case for predicting lifestyles and emergence of pathogens.</title>
        <authorList>
            <person name="Haridas S."/>
            <person name="Albert R."/>
            <person name="Binder M."/>
            <person name="Bloem J."/>
            <person name="Labutti K."/>
            <person name="Salamov A."/>
            <person name="Andreopoulos B."/>
            <person name="Baker S."/>
            <person name="Barry K."/>
            <person name="Bills G."/>
            <person name="Bluhm B."/>
            <person name="Cannon C."/>
            <person name="Castanera R."/>
            <person name="Culley D."/>
            <person name="Daum C."/>
            <person name="Ezra D."/>
            <person name="Gonzalez J."/>
            <person name="Henrissat B."/>
            <person name="Kuo A."/>
            <person name="Liang C."/>
            <person name="Lipzen A."/>
            <person name="Lutzoni F."/>
            <person name="Magnuson J."/>
            <person name="Mondo S."/>
            <person name="Nolan M."/>
            <person name="Ohm R."/>
            <person name="Pangilinan J."/>
            <person name="Park H.-J."/>
            <person name="Ramirez L."/>
            <person name="Alfaro M."/>
            <person name="Sun H."/>
            <person name="Tritt A."/>
            <person name="Yoshinaga Y."/>
            <person name="Zwiers L.-H."/>
            <person name="Turgeon B."/>
            <person name="Goodwin S."/>
            <person name="Spatafora J."/>
            <person name="Crous P."/>
            <person name="Grigoriev I."/>
        </authorList>
    </citation>
    <scope>NUCLEOTIDE SEQUENCE</scope>
    <source>
        <strain evidence="6">CBS 101060</strain>
    </source>
</reference>
<dbReference type="GO" id="GO:0030695">
    <property type="term" value="F:GTPase regulator activity"/>
    <property type="evidence" value="ECO:0007669"/>
    <property type="project" value="UniProtKB-ARBA"/>
</dbReference>
<feature type="region of interest" description="Disordered" evidence="4">
    <location>
        <begin position="175"/>
        <end position="516"/>
    </location>
</feature>
<proteinExistence type="predicted"/>
<feature type="compositionally biased region" description="Low complexity" evidence="4">
    <location>
        <begin position="182"/>
        <end position="193"/>
    </location>
</feature>
<feature type="domain" description="LIM zinc-binding" evidence="5">
    <location>
        <begin position="840"/>
        <end position="901"/>
    </location>
</feature>
<feature type="compositionally biased region" description="Basic and acidic residues" evidence="4">
    <location>
        <begin position="349"/>
        <end position="360"/>
    </location>
</feature>
<evidence type="ECO:0000313" key="6">
    <source>
        <dbReference type="EMBL" id="KAF2842315.1"/>
    </source>
</evidence>
<dbReference type="FunFam" id="2.10.110.10:FF:000077">
    <property type="entry name" value="LIM domain protein"/>
    <property type="match status" value="1"/>
</dbReference>
<dbReference type="GO" id="GO:0046872">
    <property type="term" value="F:metal ion binding"/>
    <property type="evidence" value="ECO:0007669"/>
    <property type="project" value="UniProtKB-KW"/>
</dbReference>
<dbReference type="FunFam" id="2.10.110.10:FF:000127">
    <property type="entry name" value="LIM domain protein"/>
    <property type="match status" value="1"/>
</dbReference>
<keyword evidence="3" id="KW-0440">LIM domain</keyword>
<feature type="compositionally biased region" description="Basic and acidic residues" evidence="4">
    <location>
        <begin position="257"/>
        <end position="281"/>
    </location>
</feature>
<keyword evidence="7" id="KW-1185">Reference proteome</keyword>
<feature type="region of interest" description="Disordered" evidence="4">
    <location>
        <begin position="76"/>
        <end position="129"/>
    </location>
</feature>
<feature type="compositionally biased region" description="Polar residues" evidence="4">
    <location>
        <begin position="420"/>
        <end position="431"/>
    </location>
</feature>
<feature type="compositionally biased region" description="Polar residues" evidence="4">
    <location>
        <begin position="640"/>
        <end position="651"/>
    </location>
</feature>
<dbReference type="CDD" id="cd08368">
    <property type="entry name" value="LIM"/>
    <property type="match status" value="2"/>
</dbReference>
<evidence type="ECO:0000313" key="7">
    <source>
        <dbReference type="Proteomes" id="UP000799429"/>
    </source>
</evidence>
<feature type="compositionally biased region" description="Polar residues" evidence="4">
    <location>
        <begin position="21"/>
        <end position="41"/>
    </location>
</feature>
<feature type="compositionally biased region" description="Polar residues" evidence="4">
    <location>
        <begin position="50"/>
        <end position="62"/>
    </location>
</feature>
<feature type="compositionally biased region" description="Polar residues" evidence="4">
    <location>
        <begin position="579"/>
        <end position="588"/>
    </location>
</feature>
<keyword evidence="1 3" id="KW-0479">Metal-binding</keyword>
<feature type="compositionally biased region" description="Polar residues" evidence="4">
    <location>
        <begin position="362"/>
        <end position="375"/>
    </location>
</feature>
<dbReference type="Pfam" id="PF00412">
    <property type="entry name" value="LIM"/>
    <property type="match status" value="3"/>
</dbReference>